<dbReference type="InParanoid" id="A0A068UGY2"/>
<dbReference type="CDD" id="cd22928">
    <property type="entry name" value="HFD_POLE3_DPB4"/>
    <property type="match status" value="1"/>
</dbReference>
<dbReference type="GO" id="GO:0009414">
    <property type="term" value="P:response to water deprivation"/>
    <property type="evidence" value="ECO:0007669"/>
    <property type="project" value="EnsemblPlants"/>
</dbReference>
<dbReference type="AlphaFoldDB" id="A0A068UGY2"/>
<dbReference type="PANTHER" id="PTHR46172:SF1">
    <property type="entry name" value="DNA POLYMERASE EPSILON SUBUNIT 3"/>
    <property type="match status" value="1"/>
</dbReference>
<dbReference type="GO" id="GO:0008622">
    <property type="term" value="C:epsilon DNA polymerase complex"/>
    <property type="evidence" value="ECO:0007669"/>
    <property type="project" value="TreeGrafter"/>
</dbReference>
<protein>
    <recommendedName>
        <fullName evidence="4">Transcription factor CBF/NF-Y/archaeal histone domain-containing protein</fullName>
    </recommendedName>
</protein>
<evidence type="ECO:0000256" key="1">
    <source>
        <dbReference type="ARBA" id="ARBA00004123"/>
    </source>
</evidence>
<keyword evidence="6" id="KW-1185">Reference proteome</keyword>
<dbReference type="Pfam" id="PF00808">
    <property type="entry name" value="CBFD_NFYB_HMF"/>
    <property type="match status" value="1"/>
</dbReference>
<dbReference type="GO" id="GO:0008623">
    <property type="term" value="C:CHRAC"/>
    <property type="evidence" value="ECO:0007669"/>
    <property type="project" value="TreeGrafter"/>
</dbReference>
<dbReference type="STRING" id="49390.A0A068UGY2"/>
<dbReference type="PANTHER" id="PTHR46172">
    <property type="entry name" value="DNA POLYMERASE EPSILON SUBUNIT 3"/>
    <property type="match status" value="1"/>
</dbReference>
<feature type="compositionally biased region" description="Basic and acidic residues" evidence="3">
    <location>
        <begin position="133"/>
        <end position="147"/>
    </location>
</feature>
<dbReference type="GO" id="GO:0031507">
    <property type="term" value="P:heterochromatin formation"/>
    <property type="evidence" value="ECO:0007669"/>
    <property type="project" value="TreeGrafter"/>
</dbReference>
<dbReference type="GO" id="GO:0006974">
    <property type="term" value="P:DNA damage response"/>
    <property type="evidence" value="ECO:0007669"/>
    <property type="project" value="TreeGrafter"/>
</dbReference>
<keyword evidence="2" id="KW-0539">Nucleus</keyword>
<dbReference type="PhylomeDB" id="A0A068UGY2"/>
<dbReference type="GO" id="GO:0006272">
    <property type="term" value="P:leading strand elongation"/>
    <property type="evidence" value="ECO:0007669"/>
    <property type="project" value="TreeGrafter"/>
</dbReference>
<gene>
    <name evidence="5" type="ORF">GSCOC_T00023950001</name>
</gene>
<feature type="region of interest" description="Disordered" evidence="3">
    <location>
        <begin position="1"/>
        <end position="28"/>
    </location>
</feature>
<dbReference type="SUPFAM" id="SSF47113">
    <property type="entry name" value="Histone-fold"/>
    <property type="match status" value="1"/>
</dbReference>
<proteinExistence type="predicted"/>
<accession>A0A068UGY2</accession>
<evidence type="ECO:0000256" key="3">
    <source>
        <dbReference type="SAM" id="MobiDB-lite"/>
    </source>
</evidence>
<dbReference type="Gramene" id="CDP06908">
    <property type="protein sequence ID" value="CDP06908"/>
    <property type="gene ID" value="GSCOC_T00023950001"/>
</dbReference>
<dbReference type="GO" id="GO:0009408">
    <property type="term" value="P:response to heat"/>
    <property type="evidence" value="ECO:0007669"/>
    <property type="project" value="EnsemblPlants"/>
</dbReference>
<evidence type="ECO:0000256" key="2">
    <source>
        <dbReference type="ARBA" id="ARBA00023242"/>
    </source>
</evidence>
<dbReference type="OrthoDB" id="1707486at2759"/>
<dbReference type="GO" id="GO:0031490">
    <property type="term" value="F:chromatin DNA binding"/>
    <property type="evidence" value="ECO:0007669"/>
    <property type="project" value="TreeGrafter"/>
</dbReference>
<sequence>MAEKEKEKEKEKAKENGEVTTVTESPAGELEELPKTIVRRLVKDKLSQLSAESEITVFREALQAFSESGRIFIHYLTATANDICKESNRQIINAEDVLKALEEIDFPEFVQPLRASLEEFRQRNAGKRSGSSKAKEADRKGKRKEPSTAEVEDEQDATKSDESEDGADD</sequence>
<dbReference type="InterPro" id="IPR009072">
    <property type="entry name" value="Histone-fold"/>
</dbReference>
<reference evidence="6" key="1">
    <citation type="journal article" date="2014" name="Science">
        <title>The coffee genome provides insight into the convergent evolution of caffeine biosynthesis.</title>
        <authorList>
            <person name="Denoeud F."/>
            <person name="Carretero-Paulet L."/>
            <person name="Dereeper A."/>
            <person name="Droc G."/>
            <person name="Guyot R."/>
            <person name="Pietrella M."/>
            <person name="Zheng C."/>
            <person name="Alberti A."/>
            <person name="Anthony F."/>
            <person name="Aprea G."/>
            <person name="Aury J.M."/>
            <person name="Bento P."/>
            <person name="Bernard M."/>
            <person name="Bocs S."/>
            <person name="Campa C."/>
            <person name="Cenci A."/>
            <person name="Combes M.C."/>
            <person name="Crouzillat D."/>
            <person name="Da Silva C."/>
            <person name="Daddiego L."/>
            <person name="De Bellis F."/>
            <person name="Dussert S."/>
            <person name="Garsmeur O."/>
            <person name="Gayraud T."/>
            <person name="Guignon V."/>
            <person name="Jahn K."/>
            <person name="Jamilloux V."/>
            <person name="Joet T."/>
            <person name="Labadie K."/>
            <person name="Lan T."/>
            <person name="Leclercq J."/>
            <person name="Lepelley M."/>
            <person name="Leroy T."/>
            <person name="Li L.T."/>
            <person name="Librado P."/>
            <person name="Lopez L."/>
            <person name="Munoz A."/>
            <person name="Noel B."/>
            <person name="Pallavicini A."/>
            <person name="Perrotta G."/>
            <person name="Poncet V."/>
            <person name="Pot D."/>
            <person name="Priyono X."/>
            <person name="Rigoreau M."/>
            <person name="Rouard M."/>
            <person name="Rozas J."/>
            <person name="Tranchant-Dubreuil C."/>
            <person name="VanBuren R."/>
            <person name="Zhang Q."/>
            <person name="Andrade A.C."/>
            <person name="Argout X."/>
            <person name="Bertrand B."/>
            <person name="de Kochko A."/>
            <person name="Graziosi G."/>
            <person name="Henry R.J."/>
            <person name="Jayarama X."/>
            <person name="Ming R."/>
            <person name="Nagai C."/>
            <person name="Rounsley S."/>
            <person name="Sankoff D."/>
            <person name="Giuliano G."/>
            <person name="Albert V.A."/>
            <person name="Wincker P."/>
            <person name="Lashermes P."/>
        </authorList>
    </citation>
    <scope>NUCLEOTIDE SEQUENCE [LARGE SCALE GENOMIC DNA]</scope>
    <source>
        <strain evidence="6">cv. DH200-94</strain>
    </source>
</reference>
<comment type="subcellular location">
    <subcellularLocation>
        <location evidence="1">Nucleus</location>
    </subcellularLocation>
</comment>
<dbReference type="Proteomes" id="UP000295252">
    <property type="component" value="Chromosome I"/>
</dbReference>
<feature type="region of interest" description="Disordered" evidence="3">
    <location>
        <begin position="121"/>
        <end position="169"/>
    </location>
</feature>
<evidence type="ECO:0000313" key="5">
    <source>
        <dbReference type="EMBL" id="CDP06908.1"/>
    </source>
</evidence>
<evidence type="ECO:0000259" key="4">
    <source>
        <dbReference type="Pfam" id="PF00808"/>
    </source>
</evidence>
<feature type="compositionally biased region" description="Basic and acidic residues" evidence="3">
    <location>
        <begin position="1"/>
        <end position="17"/>
    </location>
</feature>
<dbReference type="Gene3D" id="1.10.20.10">
    <property type="entry name" value="Histone, subunit A"/>
    <property type="match status" value="1"/>
</dbReference>
<dbReference type="InterPro" id="IPR003958">
    <property type="entry name" value="CBFA_NFYB_domain"/>
</dbReference>
<evidence type="ECO:0000313" key="6">
    <source>
        <dbReference type="Proteomes" id="UP000295252"/>
    </source>
</evidence>
<organism evidence="5 6">
    <name type="scientific">Coffea canephora</name>
    <name type="common">Robusta coffee</name>
    <dbReference type="NCBI Taxonomy" id="49390"/>
    <lineage>
        <taxon>Eukaryota</taxon>
        <taxon>Viridiplantae</taxon>
        <taxon>Streptophyta</taxon>
        <taxon>Embryophyta</taxon>
        <taxon>Tracheophyta</taxon>
        <taxon>Spermatophyta</taxon>
        <taxon>Magnoliopsida</taxon>
        <taxon>eudicotyledons</taxon>
        <taxon>Gunneridae</taxon>
        <taxon>Pentapetalae</taxon>
        <taxon>asterids</taxon>
        <taxon>lamiids</taxon>
        <taxon>Gentianales</taxon>
        <taxon>Rubiaceae</taxon>
        <taxon>Ixoroideae</taxon>
        <taxon>Gardenieae complex</taxon>
        <taxon>Bertiereae - Coffeeae clade</taxon>
        <taxon>Coffeeae</taxon>
        <taxon>Coffea</taxon>
    </lineage>
</organism>
<dbReference type="GO" id="GO:0046982">
    <property type="term" value="F:protein heterodimerization activity"/>
    <property type="evidence" value="ECO:0007669"/>
    <property type="project" value="InterPro"/>
</dbReference>
<name>A0A068UGY2_COFCA</name>
<dbReference type="OMA" id="EIWKANR"/>
<dbReference type="EMBL" id="HG739108">
    <property type="protein sequence ID" value="CDP06908.1"/>
    <property type="molecule type" value="Genomic_DNA"/>
</dbReference>
<dbReference type="InterPro" id="IPR051377">
    <property type="entry name" value="DNA_Pol-Epsilon_Subunit"/>
</dbReference>
<feature type="domain" description="Transcription factor CBF/NF-Y/archaeal histone" evidence="4">
    <location>
        <begin position="32"/>
        <end position="101"/>
    </location>
</feature>